<dbReference type="AlphaFoldDB" id="J9CAB7"/>
<name>J9CAB7_9ZZZZ</name>
<dbReference type="InterPro" id="IPR000873">
    <property type="entry name" value="AMP-dep_synth/lig_dom"/>
</dbReference>
<dbReference type="Gene3D" id="3.30.300.30">
    <property type="match status" value="1"/>
</dbReference>
<dbReference type="Pfam" id="PF00501">
    <property type="entry name" value="AMP-binding"/>
    <property type="match status" value="1"/>
</dbReference>
<dbReference type="PANTHER" id="PTHR43767">
    <property type="entry name" value="LONG-CHAIN-FATTY-ACID--COA LIGASE"/>
    <property type="match status" value="1"/>
</dbReference>
<dbReference type="InterPro" id="IPR025110">
    <property type="entry name" value="AMP-bd_C"/>
</dbReference>
<keyword evidence="3" id="KW-0436">Ligase</keyword>
<gene>
    <name evidence="3" type="ORF">EVA_15025</name>
</gene>
<evidence type="ECO:0000259" key="2">
    <source>
        <dbReference type="Pfam" id="PF13193"/>
    </source>
</evidence>
<evidence type="ECO:0000313" key="3">
    <source>
        <dbReference type="EMBL" id="EJW96875.1"/>
    </source>
</evidence>
<feature type="domain" description="AMP-binding enzyme C-terminal" evidence="2">
    <location>
        <begin position="280"/>
        <end position="338"/>
    </location>
</feature>
<dbReference type="SUPFAM" id="SSF56801">
    <property type="entry name" value="Acetyl-CoA synthetase-like"/>
    <property type="match status" value="1"/>
</dbReference>
<evidence type="ECO:0000259" key="1">
    <source>
        <dbReference type="Pfam" id="PF00501"/>
    </source>
</evidence>
<dbReference type="Pfam" id="PF13193">
    <property type="entry name" value="AMP-binding_C"/>
    <property type="match status" value="1"/>
</dbReference>
<protein>
    <submittedName>
        <fullName evidence="3">O-succinylbenzoic acid--CoA ligase family protein</fullName>
    </submittedName>
</protein>
<accession>J9CAB7</accession>
<dbReference type="PANTHER" id="PTHR43767:SF1">
    <property type="entry name" value="NONRIBOSOMAL PEPTIDE SYNTHASE PES1 (EUROFUNG)-RELATED"/>
    <property type="match status" value="1"/>
</dbReference>
<dbReference type="Gene3D" id="3.40.50.12780">
    <property type="entry name" value="N-terminal domain of ligase-like"/>
    <property type="match status" value="1"/>
</dbReference>
<proteinExistence type="predicted"/>
<dbReference type="EMBL" id="AMCI01005061">
    <property type="protein sequence ID" value="EJW96875.1"/>
    <property type="molecule type" value="Genomic_DNA"/>
</dbReference>
<feature type="domain" description="AMP-dependent synthetase/ligase" evidence="1">
    <location>
        <begin position="47"/>
        <end position="196"/>
    </location>
</feature>
<dbReference type="GO" id="GO:0016878">
    <property type="term" value="F:acid-thiol ligase activity"/>
    <property type="evidence" value="ECO:0007669"/>
    <property type="project" value="UniProtKB-ARBA"/>
</dbReference>
<organism evidence="3">
    <name type="scientific">gut metagenome</name>
    <dbReference type="NCBI Taxonomy" id="749906"/>
    <lineage>
        <taxon>unclassified sequences</taxon>
        <taxon>metagenomes</taxon>
        <taxon>organismal metagenomes</taxon>
    </lineage>
</organism>
<sequence>MDDMCISAATIEEVIADGQSRLNEYQLQVLAFLQEWFSDCATLRVQTSGSTGLPKQMEVEKDRMMASAMATCDFLRLTSSCQALLCLPMQYIAGKMMVVRALVAGFRLLTVPPCGHPLAGLEEKPDFAAMVPLQVYNSLQVNEEAEKLRSLPVLIIGGGAIDVSLEQTLKCFPNQVWSTYGMTETLSHIALRRLNGGADSSWYVPMKGVKVSLYEGALRIYAPAVYPGVLQTNDLAEMNDRGEFRILGRRDNVINSGGIKIQIEEVEDALRPCMPVPFLVTSVPHPVLGEEMVVLVKDDGSFNIVDLIERQCQSALPVYWRPKRVLFVEELPFTETGKPQRARARELALNKAGHLKYRKE</sequence>
<reference evidence="3" key="1">
    <citation type="journal article" date="2012" name="PLoS ONE">
        <title>Gene sets for utilization of primary and secondary nutrition supplies in the distal gut of endangered iberian lynx.</title>
        <authorList>
            <person name="Alcaide M."/>
            <person name="Messina E."/>
            <person name="Richter M."/>
            <person name="Bargiela R."/>
            <person name="Peplies J."/>
            <person name="Huws S.A."/>
            <person name="Newbold C.J."/>
            <person name="Golyshin P.N."/>
            <person name="Simon M.A."/>
            <person name="Lopez G."/>
            <person name="Yakimov M.M."/>
            <person name="Ferrer M."/>
        </authorList>
    </citation>
    <scope>NUCLEOTIDE SEQUENCE</scope>
</reference>
<comment type="caution">
    <text evidence="3">The sequence shown here is derived from an EMBL/GenBank/DDBJ whole genome shotgun (WGS) entry which is preliminary data.</text>
</comment>
<dbReference type="InterPro" id="IPR042099">
    <property type="entry name" value="ANL_N_sf"/>
</dbReference>
<dbReference type="InterPro" id="IPR050237">
    <property type="entry name" value="ATP-dep_AMP-bd_enzyme"/>
</dbReference>
<dbReference type="InterPro" id="IPR045851">
    <property type="entry name" value="AMP-bd_C_sf"/>
</dbReference>